<evidence type="ECO:0000313" key="1">
    <source>
        <dbReference type="EnsemblPlants" id="ORUFI12G15430.1"/>
    </source>
</evidence>
<dbReference type="Gramene" id="ORUFI12G15430.1">
    <property type="protein sequence ID" value="ORUFI12G15430.1"/>
    <property type="gene ID" value="ORUFI12G15430"/>
</dbReference>
<evidence type="ECO:0000313" key="2">
    <source>
        <dbReference type="Proteomes" id="UP000008022"/>
    </source>
</evidence>
<dbReference type="OMA" id="RNRYRNW"/>
<reference evidence="2" key="1">
    <citation type="submission" date="2013-06" db="EMBL/GenBank/DDBJ databases">
        <authorList>
            <person name="Zhao Q."/>
        </authorList>
    </citation>
    <scope>NUCLEOTIDE SEQUENCE</scope>
    <source>
        <strain evidence="2">cv. W1943</strain>
    </source>
</reference>
<proteinExistence type="predicted"/>
<dbReference type="Proteomes" id="UP000008022">
    <property type="component" value="Unassembled WGS sequence"/>
</dbReference>
<accession>A0A0E0RI18</accession>
<organism evidence="1 2">
    <name type="scientific">Oryza rufipogon</name>
    <name type="common">Brownbeard rice</name>
    <name type="synonym">Asian wild rice</name>
    <dbReference type="NCBI Taxonomy" id="4529"/>
    <lineage>
        <taxon>Eukaryota</taxon>
        <taxon>Viridiplantae</taxon>
        <taxon>Streptophyta</taxon>
        <taxon>Embryophyta</taxon>
        <taxon>Tracheophyta</taxon>
        <taxon>Spermatophyta</taxon>
        <taxon>Magnoliopsida</taxon>
        <taxon>Liliopsida</taxon>
        <taxon>Poales</taxon>
        <taxon>Poaceae</taxon>
        <taxon>BOP clade</taxon>
        <taxon>Oryzoideae</taxon>
        <taxon>Oryzeae</taxon>
        <taxon>Oryzinae</taxon>
        <taxon>Oryza</taxon>
    </lineage>
</organism>
<protein>
    <submittedName>
        <fullName evidence="1">Uncharacterized protein</fullName>
    </submittedName>
</protein>
<reference evidence="1" key="2">
    <citation type="submission" date="2015-06" db="UniProtKB">
        <authorList>
            <consortium name="EnsemblPlants"/>
        </authorList>
    </citation>
    <scope>IDENTIFICATION</scope>
</reference>
<dbReference type="EnsemblPlants" id="ORUFI12G15430.1">
    <property type="protein sequence ID" value="ORUFI12G15430.1"/>
    <property type="gene ID" value="ORUFI12G15430"/>
</dbReference>
<dbReference type="HOGENOM" id="CLU_2241002_0_0_1"/>
<sequence length="105" mass="12227">MAIHLSLRVAPPDLQQGGNSRISYFLVPINKTSPFSSLFRNRYRNWCFFYFVYVSDWGISGKAYVGYLSASCRTGSYFNPCWTDRYTNNKVSSQLVEYIASTWEY</sequence>
<keyword evidence="2" id="KW-1185">Reference proteome</keyword>
<dbReference type="AlphaFoldDB" id="A0A0E0RI18"/>
<name>A0A0E0RI18_ORYRU</name>